<feature type="transmembrane region" description="Helical" evidence="1">
    <location>
        <begin position="151"/>
        <end position="169"/>
    </location>
</feature>
<proteinExistence type="predicted"/>
<dbReference type="OrthoDB" id="414593at2759"/>
<dbReference type="EMBL" id="CAJNDS010002179">
    <property type="protein sequence ID" value="CAE7361398.1"/>
    <property type="molecule type" value="Genomic_DNA"/>
</dbReference>
<reference evidence="2" key="1">
    <citation type="submission" date="2021-02" db="EMBL/GenBank/DDBJ databases">
        <authorList>
            <person name="Dougan E. K."/>
            <person name="Rhodes N."/>
            <person name="Thang M."/>
            <person name="Chan C."/>
        </authorList>
    </citation>
    <scope>NUCLEOTIDE SEQUENCE</scope>
</reference>
<feature type="transmembrane region" description="Helical" evidence="1">
    <location>
        <begin position="276"/>
        <end position="298"/>
    </location>
</feature>
<feature type="transmembrane region" description="Helical" evidence="1">
    <location>
        <begin position="473"/>
        <end position="495"/>
    </location>
</feature>
<feature type="transmembrane region" description="Helical" evidence="1">
    <location>
        <begin position="408"/>
        <end position="431"/>
    </location>
</feature>
<comment type="caution">
    <text evidence="2">The sequence shown here is derived from an EMBL/GenBank/DDBJ whole genome shotgun (WGS) entry which is preliminary data.</text>
</comment>
<keyword evidence="1" id="KW-0812">Transmembrane</keyword>
<gene>
    <name evidence="2" type="ORF">SNAT2548_LOCUS19447</name>
</gene>
<evidence type="ECO:0000313" key="3">
    <source>
        <dbReference type="Proteomes" id="UP000604046"/>
    </source>
</evidence>
<sequence>MEPAVVGASSGSEADARMKRTLDDLVSKMSTMELSRPEVLRCTYAFQAIRALAVAEKIQSFDAGALYAWSRQTTSISEFWTHSWHGSKRAKICLLLVANNGLVAICLGSCAAVLLSLVLWAVRGPSGATEETMPTLQGQYHAIISSTRMEGLASSLLGLLVTSACLLLWRRSTPVFLDRVCVHQTDTQLKLAGLVSMGAILQKSNVLTVCWDVTYSTRLWCLFELAAFLKSHGRQAKVVVRPAVLGPVTIGIFAGFEFAVVALLLLPRAGDQAGTILARIALILVASVAAFWCPLSALRSFYRSIDTMEAQLRQFRLDNATCHCCTIGHVKPDGRVTLCDRQVIERCLLHWFGSVESFEECVQTTVSKALARQLGQFSFPISWMFGCSCPLLWTFATSAIRQPFVGTFFILAWSCAIPAIFMIGASAAYKLRGQFSSRWLDGAATLACVLACALSYMCMETLAALLSNTHLTYWQSVAAFALLMALITLCIWCCWSKAACRRKHLQKQLGNNAMSV</sequence>
<evidence type="ECO:0000313" key="2">
    <source>
        <dbReference type="EMBL" id="CAE7361398.1"/>
    </source>
</evidence>
<keyword evidence="3" id="KW-1185">Reference proteome</keyword>
<feature type="transmembrane region" description="Helical" evidence="1">
    <location>
        <begin position="92"/>
        <end position="122"/>
    </location>
</feature>
<dbReference type="AlphaFoldDB" id="A0A812PG04"/>
<accession>A0A812PG04</accession>
<name>A0A812PG04_9DINO</name>
<feature type="transmembrane region" description="Helical" evidence="1">
    <location>
        <begin position="443"/>
        <end position="467"/>
    </location>
</feature>
<evidence type="ECO:0000256" key="1">
    <source>
        <dbReference type="SAM" id="Phobius"/>
    </source>
</evidence>
<organism evidence="2 3">
    <name type="scientific">Symbiodinium natans</name>
    <dbReference type="NCBI Taxonomy" id="878477"/>
    <lineage>
        <taxon>Eukaryota</taxon>
        <taxon>Sar</taxon>
        <taxon>Alveolata</taxon>
        <taxon>Dinophyceae</taxon>
        <taxon>Suessiales</taxon>
        <taxon>Symbiodiniaceae</taxon>
        <taxon>Symbiodinium</taxon>
    </lineage>
</organism>
<protein>
    <recommendedName>
        <fullName evidence="4">Transmembrane protein</fullName>
    </recommendedName>
</protein>
<dbReference type="Proteomes" id="UP000604046">
    <property type="component" value="Unassembled WGS sequence"/>
</dbReference>
<keyword evidence="1" id="KW-1133">Transmembrane helix</keyword>
<keyword evidence="1" id="KW-0472">Membrane</keyword>
<evidence type="ECO:0008006" key="4">
    <source>
        <dbReference type="Google" id="ProtNLM"/>
    </source>
</evidence>
<feature type="transmembrane region" description="Helical" evidence="1">
    <location>
        <begin position="377"/>
        <end position="396"/>
    </location>
</feature>
<feature type="transmembrane region" description="Helical" evidence="1">
    <location>
        <begin position="238"/>
        <end position="264"/>
    </location>
</feature>